<reference evidence="2 3" key="2">
    <citation type="submission" date="2024-05" db="EMBL/GenBank/DDBJ databases">
        <authorList>
            <person name="Chen Y."/>
            <person name="Shah S."/>
            <person name="Dougan E. K."/>
            <person name="Thang M."/>
            <person name="Chan C."/>
        </authorList>
    </citation>
    <scope>NUCLEOTIDE SEQUENCE [LARGE SCALE GENOMIC DNA]</scope>
</reference>
<protein>
    <submittedName>
        <fullName evidence="2">SPX domain-containing membrane protein</fullName>
    </submittedName>
</protein>
<gene>
    <name evidence="1" type="ORF">C1SCF055_LOCUS21109</name>
</gene>
<dbReference type="EMBL" id="CAMXCT020001957">
    <property type="protein sequence ID" value="CAL1147839.1"/>
    <property type="molecule type" value="Genomic_DNA"/>
</dbReference>
<dbReference type="Proteomes" id="UP001152797">
    <property type="component" value="Unassembled WGS sequence"/>
</dbReference>
<proteinExistence type="predicted"/>
<name>A0A9P1CMN8_9DINO</name>
<evidence type="ECO:0000313" key="2">
    <source>
        <dbReference type="EMBL" id="CAL4781776.1"/>
    </source>
</evidence>
<accession>A0A9P1CMN8</accession>
<dbReference type="OrthoDB" id="10052168at2759"/>
<organism evidence="1">
    <name type="scientific">Cladocopium goreaui</name>
    <dbReference type="NCBI Taxonomy" id="2562237"/>
    <lineage>
        <taxon>Eukaryota</taxon>
        <taxon>Sar</taxon>
        <taxon>Alveolata</taxon>
        <taxon>Dinophyceae</taxon>
        <taxon>Suessiales</taxon>
        <taxon>Symbiodiniaceae</taxon>
        <taxon>Cladocopium</taxon>
    </lineage>
</organism>
<reference evidence="1" key="1">
    <citation type="submission" date="2022-10" db="EMBL/GenBank/DDBJ databases">
        <authorList>
            <person name="Chen Y."/>
            <person name="Dougan E. K."/>
            <person name="Chan C."/>
            <person name="Rhodes N."/>
            <person name="Thang M."/>
        </authorList>
    </citation>
    <scope>NUCLEOTIDE SEQUENCE</scope>
</reference>
<dbReference type="EMBL" id="CAMXCT030001957">
    <property type="protein sequence ID" value="CAL4781776.1"/>
    <property type="molecule type" value="Genomic_DNA"/>
</dbReference>
<sequence>MTTLADARCLESPLDSWLEELLGDATVLMMGWGNPDLLGYVFKVFAPRFTAKIIKRVREGSLKLGSDMGCCFLACFPVRIKLLLRDMRGLQLAGRCAVRPHWNNSDRRAVGDSR</sequence>
<evidence type="ECO:0000313" key="3">
    <source>
        <dbReference type="Proteomes" id="UP001152797"/>
    </source>
</evidence>
<dbReference type="AlphaFoldDB" id="A0A9P1CMN8"/>
<dbReference type="EMBL" id="CAMXCT010001957">
    <property type="protein sequence ID" value="CAI3994464.1"/>
    <property type="molecule type" value="Genomic_DNA"/>
</dbReference>
<keyword evidence="3" id="KW-1185">Reference proteome</keyword>
<comment type="caution">
    <text evidence="1">The sequence shown here is derived from an EMBL/GenBank/DDBJ whole genome shotgun (WGS) entry which is preliminary data.</text>
</comment>
<evidence type="ECO:0000313" key="1">
    <source>
        <dbReference type="EMBL" id="CAI3994464.1"/>
    </source>
</evidence>